<feature type="region of interest" description="Disordered" evidence="1">
    <location>
        <begin position="84"/>
        <end position="106"/>
    </location>
</feature>
<dbReference type="Proteomes" id="UP000265541">
    <property type="component" value="Unassembled WGS sequence"/>
</dbReference>
<dbReference type="RefSeq" id="WP_119484649.1">
    <property type="nucleotide sequence ID" value="NZ_QYJN01000002.1"/>
</dbReference>
<evidence type="ECO:0000313" key="3">
    <source>
        <dbReference type="Proteomes" id="UP000265541"/>
    </source>
</evidence>
<dbReference type="OrthoDB" id="9917956at2"/>
<proteinExistence type="predicted"/>
<comment type="caution">
    <text evidence="2">The sequence shown here is derived from an EMBL/GenBank/DDBJ whole genome shotgun (WGS) entry which is preliminary data.</text>
</comment>
<name>A0A3A0VT88_STAGA</name>
<accession>A0A3A0VT88</accession>
<reference evidence="2 3" key="1">
    <citation type="journal article" date="2016" name="Front. Microbiol.">
        <title>Comprehensive Phylogenetic Analysis of Bovine Non-aureus Staphylococci Species Based on Whole-Genome Sequencing.</title>
        <authorList>
            <person name="Naushad S."/>
            <person name="Barkema H.W."/>
            <person name="Luby C."/>
            <person name="Condas L.A."/>
            <person name="Nobrega D.B."/>
            <person name="Carson D.A."/>
            <person name="De Buck J."/>
        </authorList>
    </citation>
    <scope>NUCLEOTIDE SEQUENCE [LARGE SCALE GENOMIC DNA]</scope>
    <source>
        <strain evidence="2 3">SNUC 4781</strain>
    </source>
</reference>
<gene>
    <name evidence="2" type="ORF">BUZ14_04265</name>
</gene>
<dbReference type="AlphaFoldDB" id="A0A3A0VT88"/>
<evidence type="ECO:0000313" key="2">
    <source>
        <dbReference type="EMBL" id="RIP35873.1"/>
    </source>
</evidence>
<evidence type="ECO:0000256" key="1">
    <source>
        <dbReference type="SAM" id="MobiDB-lite"/>
    </source>
</evidence>
<dbReference type="EMBL" id="QYJN01000002">
    <property type="protein sequence ID" value="RIP35873.1"/>
    <property type="molecule type" value="Genomic_DNA"/>
</dbReference>
<organism evidence="2 3">
    <name type="scientific">Staphylococcus gallinarum</name>
    <dbReference type="NCBI Taxonomy" id="1293"/>
    <lineage>
        <taxon>Bacteria</taxon>
        <taxon>Bacillati</taxon>
        <taxon>Bacillota</taxon>
        <taxon>Bacilli</taxon>
        <taxon>Bacillales</taxon>
        <taxon>Staphylococcaceae</taxon>
        <taxon>Staphylococcus</taxon>
    </lineage>
</organism>
<sequence>MNLGKQIIDSIECFDIDNEIQSCIEYVCSSIEETEESKEFAKRNGNSILYQEMNQVWRSQYITLAILKNVKESNENMTDEIVMLSKNEQEKSVLSQSDQTEDNTHK</sequence>
<protein>
    <submittedName>
        <fullName evidence="2">Uncharacterized protein</fullName>
    </submittedName>
</protein>